<dbReference type="AlphaFoldDB" id="A0AAD3T8U4"/>
<sequence length="152" mass="16727">MSCSRDPPNLRRAYSYWQFFLPPLRSGGPDPQSRVGEPSPACCSIEQRTASRPPSSREPHHGLPERLKGVSLVGSRGVAQYDRSTEGNSSAQEPPTSSNFVFNPHGSVRLGSCFDSLGKVVNFDDEELSLFGGQGHWSKDVEPSLRKWPRGL</sequence>
<reference evidence="2" key="1">
    <citation type="submission" date="2023-05" db="EMBL/GenBank/DDBJ databases">
        <title>Nepenthes gracilis genome sequencing.</title>
        <authorList>
            <person name="Fukushima K."/>
        </authorList>
    </citation>
    <scope>NUCLEOTIDE SEQUENCE</scope>
    <source>
        <strain evidence="2">SING2019-196</strain>
    </source>
</reference>
<organism evidence="2 3">
    <name type="scientific">Nepenthes gracilis</name>
    <name type="common">Slender pitcher plant</name>
    <dbReference type="NCBI Taxonomy" id="150966"/>
    <lineage>
        <taxon>Eukaryota</taxon>
        <taxon>Viridiplantae</taxon>
        <taxon>Streptophyta</taxon>
        <taxon>Embryophyta</taxon>
        <taxon>Tracheophyta</taxon>
        <taxon>Spermatophyta</taxon>
        <taxon>Magnoliopsida</taxon>
        <taxon>eudicotyledons</taxon>
        <taxon>Gunneridae</taxon>
        <taxon>Pentapetalae</taxon>
        <taxon>Caryophyllales</taxon>
        <taxon>Nepenthaceae</taxon>
        <taxon>Nepenthes</taxon>
    </lineage>
</organism>
<dbReference type="EMBL" id="BSYO01000028">
    <property type="protein sequence ID" value="GMH24849.1"/>
    <property type="molecule type" value="Genomic_DNA"/>
</dbReference>
<protein>
    <submittedName>
        <fullName evidence="2">Uncharacterized protein</fullName>
    </submittedName>
</protein>
<dbReference type="Proteomes" id="UP001279734">
    <property type="component" value="Unassembled WGS sequence"/>
</dbReference>
<evidence type="ECO:0000313" key="3">
    <source>
        <dbReference type="Proteomes" id="UP001279734"/>
    </source>
</evidence>
<gene>
    <name evidence="2" type="ORF">Nepgr_026692</name>
</gene>
<feature type="compositionally biased region" description="Polar residues" evidence="1">
    <location>
        <begin position="86"/>
        <end position="99"/>
    </location>
</feature>
<comment type="caution">
    <text evidence="2">The sequence shown here is derived from an EMBL/GenBank/DDBJ whole genome shotgun (WGS) entry which is preliminary data.</text>
</comment>
<feature type="region of interest" description="Disordered" evidence="1">
    <location>
        <begin position="27"/>
        <end position="99"/>
    </location>
</feature>
<evidence type="ECO:0000256" key="1">
    <source>
        <dbReference type="SAM" id="MobiDB-lite"/>
    </source>
</evidence>
<accession>A0AAD3T8U4</accession>
<name>A0AAD3T8U4_NEPGR</name>
<proteinExistence type="predicted"/>
<evidence type="ECO:0000313" key="2">
    <source>
        <dbReference type="EMBL" id="GMH24849.1"/>
    </source>
</evidence>
<feature type="compositionally biased region" description="Basic and acidic residues" evidence="1">
    <location>
        <begin position="55"/>
        <end position="68"/>
    </location>
</feature>
<keyword evidence="3" id="KW-1185">Reference proteome</keyword>